<dbReference type="EMBL" id="HACG01000416">
    <property type="protein sequence ID" value="CEK47281.1"/>
    <property type="molecule type" value="Transcribed_RNA"/>
</dbReference>
<accession>A0A0B6XUT7</accession>
<reference evidence="1" key="1">
    <citation type="submission" date="2014-12" db="EMBL/GenBank/DDBJ databases">
        <title>Insight into the proteome of Arion vulgaris.</title>
        <authorList>
            <person name="Aradska J."/>
            <person name="Bulat T."/>
            <person name="Smidak R."/>
            <person name="Sarate P."/>
            <person name="Gangsoo J."/>
            <person name="Sialana F."/>
            <person name="Bilban M."/>
            <person name="Lubec G."/>
        </authorList>
    </citation>
    <scope>NUCLEOTIDE SEQUENCE</scope>
    <source>
        <tissue evidence="1">Skin</tissue>
    </source>
</reference>
<gene>
    <name evidence="1" type="primary">ORF1012</name>
</gene>
<feature type="non-terminal residue" evidence="1">
    <location>
        <position position="1"/>
    </location>
</feature>
<proteinExistence type="predicted"/>
<protein>
    <submittedName>
        <fullName evidence="1">Uncharacterized protein</fullName>
    </submittedName>
</protein>
<evidence type="ECO:0000313" key="1">
    <source>
        <dbReference type="EMBL" id="CEK47281.1"/>
    </source>
</evidence>
<organism evidence="1">
    <name type="scientific">Arion vulgaris</name>
    <dbReference type="NCBI Taxonomy" id="1028688"/>
    <lineage>
        <taxon>Eukaryota</taxon>
        <taxon>Metazoa</taxon>
        <taxon>Spiralia</taxon>
        <taxon>Lophotrochozoa</taxon>
        <taxon>Mollusca</taxon>
        <taxon>Gastropoda</taxon>
        <taxon>Heterobranchia</taxon>
        <taxon>Euthyneura</taxon>
        <taxon>Panpulmonata</taxon>
        <taxon>Eupulmonata</taxon>
        <taxon>Stylommatophora</taxon>
        <taxon>Helicina</taxon>
        <taxon>Arionoidea</taxon>
        <taxon>Arionidae</taxon>
        <taxon>Arion</taxon>
    </lineage>
</organism>
<feature type="non-terminal residue" evidence="1">
    <location>
        <position position="80"/>
    </location>
</feature>
<name>A0A0B6XUT7_9EUPU</name>
<sequence length="80" mass="8708">EEEYGMQVKVNEVYGKPQPSTATEESVVANPFEEEEEQEGIDDDDIGAAFELYKSAAVSTPASLFPATEDPVVENVEDPV</sequence>
<dbReference type="AlphaFoldDB" id="A0A0B6XUT7"/>